<feature type="non-terminal residue" evidence="13">
    <location>
        <position position="453"/>
    </location>
</feature>
<protein>
    <recommendedName>
        <fullName evidence="2">ribonuclease H</fullName>
        <ecNumber evidence="2">3.1.26.4</ecNumber>
    </recommendedName>
</protein>
<dbReference type="InterPro" id="IPR043128">
    <property type="entry name" value="Rev_trsase/Diguanyl_cyclase"/>
</dbReference>
<accession>A0A7L2SZ44</accession>
<evidence type="ECO:0000313" key="13">
    <source>
        <dbReference type="EMBL" id="NXS26942.1"/>
    </source>
</evidence>
<evidence type="ECO:0000256" key="3">
    <source>
        <dbReference type="ARBA" id="ARBA00022679"/>
    </source>
</evidence>
<keyword evidence="6" id="KW-0255">Endonuclease</keyword>
<evidence type="ECO:0000256" key="5">
    <source>
        <dbReference type="ARBA" id="ARBA00022722"/>
    </source>
</evidence>
<dbReference type="Gene3D" id="3.30.420.10">
    <property type="entry name" value="Ribonuclease H-like superfamily/Ribonuclease H"/>
    <property type="match status" value="1"/>
</dbReference>
<keyword evidence="8" id="KW-0862">Zinc</keyword>
<dbReference type="Pfam" id="PF06817">
    <property type="entry name" value="RVT_thumb"/>
    <property type="match status" value="1"/>
</dbReference>
<feature type="non-terminal residue" evidence="13">
    <location>
        <position position="1"/>
    </location>
</feature>
<dbReference type="InterPro" id="IPR002156">
    <property type="entry name" value="RNaseH_domain"/>
</dbReference>
<dbReference type="EC" id="3.1.26.4" evidence="2"/>
<dbReference type="Proteomes" id="UP000583496">
    <property type="component" value="Unassembled WGS sequence"/>
</dbReference>
<dbReference type="PROSITE" id="PS50878">
    <property type="entry name" value="RT_POL"/>
    <property type="match status" value="1"/>
</dbReference>
<evidence type="ECO:0000313" key="14">
    <source>
        <dbReference type="Proteomes" id="UP000583496"/>
    </source>
</evidence>
<dbReference type="OrthoDB" id="6773263at2759"/>
<dbReference type="GO" id="GO:0003964">
    <property type="term" value="F:RNA-directed DNA polymerase activity"/>
    <property type="evidence" value="ECO:0007669"/>
    <property type="project" value="UniProtKB-KW"/>
</dbReference>
<comment type="similarity">
    <text evidence="1">Belongs to the beta type-B retroviral polymerase family. HERV class-II K(HML-2) pol subfamily.</text>
</comment>
<dbReference type="Pfam" id="PF00078">
    <property type="entry name" value="RVT_1"/>
    <property type="match status" value="1"/>
</dbReference>
<dbReference type="InterPro" id="IPR043502">
    <property type="entry name" value="DNA/RNA_pol_sf"/>
</dbReference>
<dbReference type="InterPro" id="IPR012337">
    <property type="entry name" value="RNaseH-like_sf"/>
</dbReference>
<keyword evidence="10" id="KW-0511">Multifunctional enzyme</keyword>
<evidence type="ECO:0000256" key="9">
    <source>
        <dbReference type="ARBA" id="ARBA00022918"/>
    </source>
</evidence>
<dbReference type="SUPFAM" id="SSF56672">
    <property type="entry name" value="DNA/RNA polymerases"/>
    <property type="match status" value="1"/>
</dbReference>
<feature type="domain" description="Reverse transcriptase" evidence="11">
    <location>
        <begin position="1"/>
        <end position="95"/>
    </location>
</feature>
<evidence type="ECO:0000256" key="1">
    <source>
        <dbReference type="ARBA" id="ARBA00010879"/>
    </source>
</evidence>
<dbReference type="EMBL" id="VYZT01006194">
    <property type="protein sequence ID" value="NXS26942.1"/>
    <property type="molecule type" value="Genomic_DNA"/>
</dbReference>
<evidence type="ECO:0000256" key="4">
    <source>
        <dbReference type="ARBA" id="ARBA00022695"/>
    </source>
</evidence>
<dbReference type="PANTHER" id="PTHR41694:SF4">
    <property type="entry name" value="ENDOGENOUS RETROVIRUS GROUP K MEMBER 10 POL PROTEIN-RELATED"/>
    <property type="match status" value="1"/>
</dbReference>
<evidence type="ECO:0000259" key="12">
    <source>
        <dbReference type="PROSITE" id="PS50879"/>
    </source>
</evidence>
<feature type="domain" description="RNase H type-1" evidence="12">
    <location>
        <begin position="292"/>
        <end position="429"/>
    </location>
</feature>
<keyword evidence="5" id="KW-0540">Nuclease</keyword>
<evidence type="ECO:0000256" key="6">
    <source>
        <dbReference type="ARBA" id="ARBA00022759"/>
    </source>
</evidence>
<keyword evidence="14" id="KW-1185">Reference proteome</keyword>
<sequence length="453" mass="51258">PMQRYHWGVLPQVMKNSPTTCQWYVAKILTPIRAAVGSKAVILHYMDDVLVCCPNDETLDRNLTMVISALEAQGMELQPDKIQKTSPCKYLGLKITDTTITPQKITIRDSPWTLQELHQLCGSLNWVRPWLGLTTEDLAPLFNLLGGGGDLTAPRSLMAEARRAIELASEAISNRQAHRYLPTLTFQLIILRKAPHFHTLSFQWDEVQRDSLVIIEWVFLPHQPSKTISTPQELMARLITREQLEYVLQTNENLQFALDSYPGQVSSHHPKHKLFNKTFHLLPKEVQSRKPLLDALTLFTDGSGKTHRSVITWRNPQTQKWESDVETVAGSPQVAELAAVIRAFERFPEPFSLVTDSAYVAGVTMRAEKALLKEVSNSKIFNLLSKLIYAISHREHPYFIMHVRSHTDLPGFIAKGNLKANALASPAELSRLLMVFEQAKISHAMFHQNVPAL</sequence>
<evidence type="ECO:0000256" key="10">
    <source>
        <dbReference type="ARBA" id="ARBA00023268"/>
    </source>
</evidence>
<evidence type="ECO:0000256" key="2">
    <source>
        <dbReference type="ARBA" id="ARBA00012180"/>
    </source>
</evidence>
<dbReference type="PANTHER" id="PTHR41694">
    <property type="entry name" value="ENDOGENOUS RETROVIRUS GROUP K MEMBER POL PROTEIN"/>
    <property type="match status" value="1"/>
</dbReference>
<dbReference type="SUPFAM" id="SSF53098">
    <property type="entry name" value="Ribonuclease H-like"/>
    <property type="match status" value="1"/>
</dbReference>
<dbReference type="InterPro" id="IPR036397">
    <property type="entry name" value="RNaseH_sf"/>
</dbReference>
<keyword evidence="4" id="KW-0548">Nucleotidyltransferase</keyword>
<dbReference type="InterPro" id="IPR010661">
    <property type="entry name" value="RVT_thumb"/>
</dbReference>
<dbReference type="Pfam" id="PF00075">
    <property type="entry name" value="RNase_H"/>
    <property type="match status" value="1"/>
</dbReference>
<evidence type="ECO:0000256" key="8">
    <source>
        <dbReference type="ARBA" id="ARBA00022833"/>
    </source>
</evidence>
<dbReference type="Gene3D" id="3.30.70.270">
    <property type="match status" value="2"/>
</dbReference>
<dbReference type="GO" id="GO:0004523">
    <property type="term" value="F:RNA-DNA hybrid ribonuclease activity"/>
    <property type="evidence" value="ECO:0007669"/>
    <property type="project" value="UniProtKB-EC"/>
</dbReference>
<name>A0A7L2SZ44_POMRU</name>
<dbReference type="InterPro" id="IPR000477">
    <property type="entry name" value="RT_dom"/>
</dbReference>
<dbReference type="GO" id="GO:0035613">
    <property type="term" value="F:RNA stem-loop binding"/>
    <property type="evidence" value="ECO:0007669"/>
    <property type="project" value="TreeGrafter"/>
</dbReference>
<reference evidence="13 14" key="1">
    <citation type="submission" date="2019-09" db="EMBL/GenBank/DDBJ databases">
        <title>Bird 10,000 Genomes (B10K) Project - Family phase.</title>
        <authorList>
            <person name="Zhang G."/>
        </authorList>
    </citation>
    <scope>NUCLEOTIDE SEQUENCE [LARGE SCALE GENOMIC DNA]</scope>
    <source>
        <strain evidence="13">B10K-DU-002-71</strain>
        <tissue evidence="13">Muscle</tissue>
    </source>
</reference>
<proteinExistence type="inferred from homology"/>
<organism evidence="13 14">
    <name type="scientific">Pomatostomus ruficeps</name>
    <name type="common">Chestnut-crowned babbler</name>
    <dbReference type="NCBI Taxonomy" id="9176"/>
    <lineage>
        <taxon>Eukaryota</taxon>
        <taxon>Metazoa</taxon>
        <taxon>Chordata</taxon>
        <taxon>Craniata</taxon>
        <taxon>Vertebrata</taxon>
        <taxon>Euteleostomi</taxon>
        <taxon>Archelosauria</taxon>
        <taxon>Archosauria</taxon>
        <taxon>Dinosauria</taxon>
        <taxon>Saurischia</taxon>
        <taxon>Theropoda</taxon>
        <taxon>Coelurosauria</taxon>
        <taxon>Aves</taxon>
        <taxon>Neognathae</taxon>
        <taxon>Neoaves</taxon>
        <taxon>Telluraves</taxon>
        <taxon>Australaves</taxon>
        <taxon>Passeriformes</taxon>
        <taxon>Sylvioidea</taxon>
        <taxon>Timaliidae</taxon>
        <taxon>Pomatostomus</taxon>
    </lineage>
</organism>
<dbReference type="AlphaFoldDB" id="A0A7L2SZ44"/>
<comment type="caution">
    <text evidence="13">The sequence shown here is derived from an EMBL/GenBank/DDBJ whole genome shotgun (WGS) entry which is preliminary data.</text>
</comment>
<dbReference type="PROSITE" id="PS50879">
    <property type="entry name" value="RNASE_H_1"/>
    <property type="match status" value="1"/>
</dbReference>
<gene>
    <name evidence="13" type="primary">Ervk18_0</name>
    <name evidence="13" type="ORF">POSRUF_R12221</name>
</gene>
<evidence type="ECO:0000259" key="11">
    <source>
        <dbReference type="PROSITE" id="PS50878"/>
    </source>
</evidence>
<keyword evidence="3" id="KW-0808">Transferase</keyword>
<keyword evidence="7" id="KW-0378">Hydrolase</keyword>
<evidence type="ECO:0000256" key="7">
    <source>
        <dbReference type="ARBA" id="ARBA00022801"/>
    </source>
</evidence>
<keyword evidence="9" id="KW-0695">RNA-directed DNA polymerase</keyword>